<accession>A0A1B1YDS7</accession>
<dbReference type="Gene3D" id="3.20.20.10">
    <property type="entry name" value="Alanine racemase"/>
    <property type="match status" value="1"/>
</dbReference>
<feature type="modified residue" description="N6-(pyridoxal phosphate)lysine" evidence="2 3">
    <location>
        <position position="42"/>
    </location>
</feature>
<dbReference type="InterPro" id="IPR011078">
    <property type="entry name" value="PyrdxlP_homeostasis"/>
</dbReference>
<dbReference type="OrthoDB" id="9804072at2"/>
<reference evidence="6 7" key="1">
    <citation type="submission" date="2016-02" db="EMBL/GenBank/DDBJ databases">
        <title>Comparison of Clostridium stercorarium subspecies using comparative genomics and transcriptomics.</title>
        <authorList>
            <person name="Schellenberg J."/>
            <person name="Thallinger G."/>
            <person name="Levin D.B."/>
            <person name="Zhang X."/>
            <person name="Alvare G."/>
            <person name="Fristensky B."/>
            <person name="Sparling R."/>
        </authorList>
    </citation>
    <scope>NUCLEOTIDE SEQUENCE [LARGE SCALE GENOMIC DNA]</scope>
    <source>
        <strain evidence="6 7">DSM 2910</strain>
    </source>
</reference>
<dbReference type="PANTHER" id="PTHR10146">
    <property type="entry name" value="PROLINE SYNTHETASE CO-TRANSCRIBED BACTERIAL HOMOLOG PROTEIN"/>
    <property type="match status" value="1"/>
</dbReference>
<dbReference type="NCBIfam" id="TIGR00044">
    <property type="entry name" value="YggS family pyridoxal phosphate-dependent enzyme"/>
    <property type="match status" value="1"/>
</dbReference>
<evidence type="ECO:0000256" key="2">
    <source>
        <dbReference type="HAMAP-Rule" id="MF_02087"/>
    </source>
</evidence>
<evidence type="ECO:0000313" key="7">
    <source>
        <dbReference type="Proteomes" id="UP000092971"/>
    </source>
</evidence>
<evidence type="ECO:0000256" key="1">
    <source>
        <dbReference type="ARBA" id="ARBA00022898"/>
    </source>
</evidence>
<sequence>MFTEEDELRIRNNLNNVRERIRKAAERCGRNPDDIMLLAVSKTVGIEAIETAIKEKVLNFGENRVQELVQKYDILKGRCNWHLIGRLQTNKVKYIIDKVVLIHSLDRLELADEIQKRAQACNRVVNTLIQVNVSGEETKAGISPDEVLNFVKKVSAYPNIKVKGLMTIAPYTDNPENVRWVFRRLKDIFVDIRRENINNIDMQYLSMGMSHDFEVAIEEGANIVRIGTSIFGERQYP</sequence>
<evidence type="ECO:0000256" key="3">
    <source>
        <dbReference type="PIRSR" id="PIRSR004848-1"/>
    </source>
</evidence>
<comment type="similarity">
    <text evidence="2 4">Belongs to the pyridoxal phosphate-binding protein YggS/PROSC family.</text>
</comment>
<keyword evidence="1 2" id="KW-0663">Pyridoxal phosphate</keyword>
<feature type="domain" description="Alanine racemase N-terminal" evidence="5">
    <location>
        <begin position="13"/>
        <end position="234"/>
    </location>
</feature>
<dbReference type="RefSeq" id="WP_015359253.1">
    <property type="nucleotide sequence ID" value="NZ_CP014672.1"/>
</dbReference>
<comment type="cofactor">
    <cofactor evidence="3">
        <name>pyridoxal 5'-phosphate</name>
        <dbReference type="ChEBI" id="CHEBI:597326"/>
    </cofactor>
</comment>
<dbReference type="HAMAP" id="MF_02087">
    <property type="entry name" value="PLP_homeostasis"/>
    <property type="match status" value="1"/>
</dbReference>
<dbReference type="EMBL" id="CP014672">
    <property type="protein sequence ID" value="ANW98919.1"/>
    <property type="molecule type" value="Genomic_DNA"/>
</dbReference>
<evidence type="ECO:0000256" key="4">
    <source>
        <dbReference type="RuleBase" id="RU004514"/>
    </source>
</evidence>
<dbReference type="InterPro" id="IPR029066">
    <property type="entry name" value="PLP-binding_barrel"/>
</dbReference>
<proteinExistence type="inferred from homology"/>
<dbReference type="AlphaFoldDB" id="A0A1B1YDS7"/>
<comment type="function">
    <text evidence="2">Pyridoxal 5'-phosphate (PLP)-binding protein, which is involved in PLP homeostasis.</text>
</comment>
<name>A0A1B1YDS7_THEST</name>
<gene>
    <name evidence="6" type="ORF">CSTERTH_07735</name>
</gene>
<dbReference type="SUPFAM" id="SSF51419">
    <property type="entry name" value="PLP-binding barrel"/>
    <property type="match status" value="1"/>
</dbReference>
<evidence type="ECO:0000313" key="6">
    <source>
        <dbReference type="EMBL" id="ANW98919.1"/>
    </source>
</evidence>
<dbReference type="InterPro" id="IPR001608">
    <property type="entry name" value="Ala_racemase_N"/>
</dbReference>
<evidence type="ECO:0000259" key="5">
    <source>
        <dbReference type="Pfam" id="PF01168"/>
    </source>
</evidence>
<dbReference type="PIRSF" id="PIRSF004848">
    <property type="entry name" value="YBL036c_PLPDEIII"/>
    <property type="match status" value="1"/>
</dbReference>
<dbReference type="GO" id="GO:0030170">
    <property type="term" value="F:pyridoxal phosphate binding"/>
    <property type="evidence" value="ECO:0007669"/>
    <property type="project" value="UniProtKB-UniRule"/>
</dbReference>
<dbReference type="Pfam" id="PF01168">
    <property type="entry name" value="Ala_racemase_N"/>
    <property type="match status" value="1"/>
</dbReference>
<dbReference type="FunFam" id="3.20.20.10:FF:000018">
    <property type="entry name" value="Pyridoxal phosphate homeostasis protein"/>
    <property type="match status" value="1"/>
</dbReference>
<protein>
    <recommendedName>
        <fullName evidence="2">Pyridoxal phosphate homeostasis protein</fullName>
        <shortName evidence="2">PLP homeostasis protein</shortName>
    </recommendedName>
</protein>
<dbReference type="CDD" id="cd00635">
    <property type="entry name" value="PLPDE_III_YBL036c_like"/>
    <property type="match status" value="1"/>
</dbReference>
<dbReference type="Proteomes" id="UP000092971">
    <property type="component" value="Chromosome"/>
</dbReference>
<organism evidence="6 7">
    <name type="scientific">Thermoclostridium stercorarium subsp. thermolacticum DSM 2910</name>
    <dbReference type="NCBI Taxonomy" id="1121336"/>
    <lineage>
        <taxon>Bacteria</taxon>
        <taxon>Bacillati</taxon>
        <taxon>Bacillota</taxon>
        <taxon>Clostridia</taxon>
        <taxon>Eubacteriales</taxon>
        <taxon>Oscillospiraceae</taxon>
        <taxon>Thermoclostridium</taxon>
    </lineage>
</organism>
<dbReference type="PANTHER" id="PTHR10146:SF14">
    <property type="entry name" value="PYRIDOXAL PHOSPHATE HOMEOSTASIS PROTEIN"/>
    <property type="match status" value="1"/>
</dbReference>